<protein>
    <recommendedName>
        <fullName evidence="3">P-type Cu(+) transporter</fullName>
        <ecNumber evidence="3">7.2.2.8</ecNumber>
    </recommendedName>
</protein>
<evidence type="ECO:0000256" key="12">
    <source>
        <dbReference type="ARBA" id="ARBA00023008"/>
    </source>
</evidence>
<evidence type="ECO:0000256" key="6">
    <source>
        <dbReference type="ARBA" id="ARBA00022723"/>
    </source>
</evidence>
<dbReference type="GO" id="GO:0016887">
    <property type="term" value="F:ATP hydrolysis activity"/>
    <property type="evidence" value="ECO:0007669"/>
    <property type="project" value="InterPro"/>
</dbReference>
<dbReference type="GO" id="GO:0140581">
    <property type="term" value="F:P-type monovalent copper transporter activity"/>
    <property type="evidence" value="ECO:0007669"/>
    <property type="project" value="UniProtKB-EC"/>
</dbReference>
<dbReference type="InterPro" id="IPR044492">
    <property type="entry name" value="P_typ_ATPase_HD_dom"/>
</dbReference>
<reference evidence="17 18" key="1">
    <citation type="journal article" date="2015" name="Genome Announc.">
        <title>Expanding the biotechnology potential of lactobacilli through comparative genomics of 213 strains and associated genera.</title>
        <authorList>
            <person name="Sun Z."/>
            <person name="Harris H.M."/>
            <person name="McCann A."/>
            <person name="Guo C."/>
            <person name="Argimon S."/>
            <person name="Zhang W."/>
            <person name="Yang X."/>
            <person name="Jeffery I.B."/>
            <person name="Cooney J.C."/>
            <person name="Kagawa T.F."/>
            <person name="Liu W."/>
            <person name="Song Y."/>
            <person name="Salvetti E."/>
            <person name="Wrobel A."/>
            <person name="Rasinkangas P."/>
            <person name="Parkhill J."/>
            <person name="Rea M.C."/>
            <person name="O'Sullivan O."/>
            <person name="Ritari J."/>
            <person name="Douillard F.P."/>
            <person name="Paul Ross R."/>
            <person name="Yang R."/>
            <person name="Briner A.E."/>
            <person name="Felis G.E."/>
            <person name="de Vos W.M."/>
            <person name="Barrangou R."/>
            <person name="Klaenhammer T.R."/>
            <person name="Caufield P.W."/>
            <person name="Cui Y."/>
            <person name="Zhang H."/>
            <person name="O'Toole P.W."/>
        </authorList>
    </citation>
    <scope>NUCLEOTIDE SEQUENCE [LARGE SCALE GENOMIC DNA]</scope>
    <source>
        <strain evidence="17 18">DSM 19674</strain>
    </source>
</reference>
<dbReference type="InterPro" id="IPR023299">
    <property type="entry name" value="ATPase_P-typ_cyto_dom_N"/>
</dbReference>
<keyword evidence="8" id="KW-0813">Transport</keyword>
<dbReference type="PANTHER" id="PTHR43520:SF8">
    <property type="entry name" value="P-TYPE CU(+) TRANSPORTER"/>
    <property type="match status" value="1"/>
</dbReference>
<keyword evidence="5 15" id="KW-0812">Transmembrane</keyword>
<sequence>MSVMKRFIIGVIGSVPLLINMFMSFGGSMLGGEKYGVWILFAFGSLVYWFAGLPFLHTAIVSFKNHHANMDTLVGLGTTIAYIYSIYAMFTRPAGTYFEAVAVVITLILLGSVFEEKMKSSASSAVDKLMDLQAKEAEVLRDGEFVKLPIDQVVEGDVVRVKPGEKVAVDGEIVEGQSTLDESMVTGESMPVEKGPGDAVIGATLNNTGSFTFKVTKVGSETMLSNIAEMVRQAQNSRAPIQKTVDTISNIFVPVVLMIAILTYVVWYAFLGATPVTALIFAVSVMIIACPCALGIATPTALMVGTGRSAKLGILIKNGEVLEATHTIKTVVMDKTGTVTVGKPQVTDIVSTGKFEEAEILSIASGLEGASEHPLALAVLNEAKAKSVVPLQAENFEAISGKGVQAVIDGKQAFIGNDKLADDFNMTTDLKNKMTKLQAQAKTVVLVGYDGQIIALIGIQDAPKPTSKAAIKAMQKAGFRTVMLTGDNKLVATAIAEEIGIDEVIADVMPGDKAQHIKELEEKAPVAFVGDGINDAPALSTATVGIAMGSGSDIAIESGDIVLVKNDLMDVVTALVMARKTYSRILLNLFWAFIYNVVGIPIAAGIFYALGFILSPELAGLAMALSSITVVISSLLLNYVRLPKENKLASN</sequence>
<evidence type="ECO:0000256" key="5">
    <source>
        <dbReference type="ARBA" id="ARBA00022692"/>
    </source>
</evidence>
<dbReference type="GO" id="GO:0055070">
    <property type="term" value="P:copper ion homeostasis"/>
    <property type="evidence" value="ECO:0007669"/>
    <property type="project" value="TreeGrafter"/>
</dbReference>
<feature type="transmembrane region" description="Helical" evidence="15">
    <location>
        <begin position="96"/>
        <end position="114"/>
    </location>
</feature>
<accession>A0A0R1KN30</accession>
<keyword evidence="8" id="KW-0187">Copper transport</keyword>
<dbReference type="SFLD" id="SFLDF00027">
    <property type="entry name" value="p-type_atpase"/>
    <property type="match status" value="1"/>
</dbReference>
<feature type="transmembrane region" description="Helical" evidence="15">
    <location>
        <begin position="585"/>
        <end position="613"/>
    </location>
</feature>
<proteinExistence type="inferred from homology"/>
<dbReference type="Pfam" id="PF00122">
    <property type="entry name" value="E1-E2_ATPase"/>
    <property type="match status" value="1"/>
</dbReference>
<dbReference type="GO" id="GO:0005524">
    <property type="term" value="F:ATP binding"/>
    <property type="evidence" value="ECO:0007669"/>
    <property type="project" value="UniProtKB-UniRule"/>
</dbReference>
<dbReference type="NCBIfam" id="TIGR01511">
    <property type="entry name" value="ATPase-IB1_Cu"/>
    <property type="match status" value="1"/>
</dbReference>
<dbReference type="OrthoDB" id="9813266at2"/>
<dbReference type="PRINTS" id="PR00119">
    <property type="entry name" value="CATATPASE"/>
</dbReference>
<keyword evidence="11 15" id="KW-1133">Transmembrane helix</keyword>
<dbReference type="NCBIfam" id="TIGR01525">
    <property type="entry name" value="ATPase-IB_hvy"/>
    <property type="match status" value="1"/>
</dbReference>
<dbReference type="CDD" id="cd02094">
    <property type="entry name" value="P-type_ATPase_Cu-like"/>
    <property type="match status" value="1"/>
</dbReference>
<evidence type="ECO:0000256" key="2">
    <source>
        <dbReference type="ARBA" id="ARBA00006024"/>
    </source>
</evidence>
<dbReference type="PATRIC" id="fig|1423788.3.peg.21"/>
<dbReference type="PROSITE" id="PS01229">
    <property type="entry name" value="COF_2"/>
    <property type="match status" value="1"/>
</dbReference>
<comment type="caution">
    <text evidence="17">The sequence shown here is derived from an EMBL/GenBank/DDBJ whole genome shotgun (WGS) entry which is preliminary data.</text>
</comment>
<comment type="catalytic activity">
    <reaction evidence="14">
        <text>Cu(+)(in) + ATP + H2O = Cu(+)(out) + ADP + phosphate + H(+)</text>
        <dbReference type="Rhea" id="RHEA:25792"/>
        <dbReference type="ChEBI" id="CHEBI:15377"/>
        <dbReference type="ChEBI" id="CHEBI:15378"/>
        <dbReference type="ChEBI" id="CHEBI:30616"/>
        <dbReference type="ChEBI" id="CHEBI:43474"/>
        <dbReference type="ChEBI" id="CHEBI:49552"/>
        <dbReference type="ChEBI" id="CHEBI:456216"/>
        <dbReference type="EC" id="7.2.2.8"/>
    </reaction>
</comment>
<evidence type="ECO:0000313" key="18">
    <source>
        <dbReference type="Proteomes" id="UP000051515"/>
    </source>
</evidence>
<keyword evidence="8" id="KW-0406">Ion transport</keyword>
<dbReference type="SFLD" id="SFLDG00002">
    <property type="entry name" value="C1.7:_P-type_atpase_like"/>
    <property type="match status" value="1"/>
</dbReference>
<keyword evidence="10" id="KW-1278">Translocase</keyword>
<dbReference type="PANTHER" id="PTHR43520">
    <property type="entry name" value="ATP7, ISOFORM B"/>
    <property type="match status" value="1"/>
</dbReference>
<dbReference type="PRINTS" id="PR00943">
    <property type="entry name" value="CUATPASE"/>
</dbReference>
<evidence type="ECO:0000256" key="7">
    <source>
        <dbReference type="ARBA" id="ARBA00022741"/>
    </source>
</evidence>
<comment type="subcellular location">
    <subcellularLocation>
        <location evidence="1">Cell membrane</location>
        <topology evidence="1">Multi-pass membrane protein</topology>
    </subcellularLocation>
</comment>
<dbReference type="AlphaFoldDB" id="A0A0R1KN30"/>
<keyword evidence="4 15" id="KW-1003">Cell membrane</keyword>
<dbReference type="InterPro" id="IPR001757">
    <property type="entry name" value="P_typ_ATPase"/>
</dbReference>
<dbReference type="InterPro" id="IPR027256">
    <property type="entry name" value="P-typ_ATPase_IB"/>
</dbReference>
<dbReference type="Pfam" id="PF00702">
    <property type="entry name" value="Hydrolase"/>
    <property type="match status" value="1"/>
</dbReference>
<dbReference type="SUPFAM" id="SSF81665">
    <property type="entry name" value="Calcium ATPase, transmembrane domain M"/>
    <property type="match status" value="1"/>
</dbReference>
<dbReference type="InterPro" id="IPR036412">
    <property type="entry name" value="HAD-like_sf"/>
</dbReference>
<dbReference type="GO" id="GO:0005886">
    <property type="term" value="C:plasma membrane"/>
    <property type="evidence" value="ECO:0007669"/>
    <property type="project" value="UniProtKB-SubCell"/>
</dbReference>
<dbReference type="Proteomes" id="UP000051515">
    <property type="component" value="Unassembled WGS sequence"/>
</dbReference>
<dbReference type="SUPFAM" id="SSF81653">
    <property type="entry name" value="Calcium ATPase, transduction domain A"/>
    <property type="match status" value="1"/>
</dbReference>
<evidence type="ECO:0000256" key="11">
    <source>
        <dbReference type="ARBA" id="ARBA00022989"/>
    </source>
</evidence>
<dbReference type="GO" id="GO:0005507">
    <property type="term" value="F:copper ion binding"/>
    <property type="evidence" value="ECO:0007669"/>
    <property type="project" value="TreeGrafter"/>
</dbReference>
<dbReference type="EC" id="7.2.2.8" evidence="3"/>
<evidence type="ECO:0000256" key="3">
    <source>
        <dbReference type="ARBA" id="ARBA00012517"/>
    </source>
</evidence>
<evidence type="ECO:0000256" key="13">
    <source>
        <dbReference type="ARBA" id="ARBA00023136"/>
    </source>
</evidence>
<dbReference type="PROSITE" id="PS00154">
    <property type="entry name" value="ATPASE_E1_E2"/>
    <property type="match status" value="1"/>
</dbReference>
<evidence type="ECO:0000259" key="16">
    <source>
        <dbReference type="Pfam" id="PF00122"/>
    </source>
</evidence>
<evidence type="ECO:0000256" key="4">
    <source>
        <dbReference type="ARBA" id="ARBA00022475"/>
    </source>
</evidence>
<comment type="similarity">
    <text evidence="2 15">Belongs to the cation transport ATPase (P-type) (TC 3.A.3) family. Type IB subfamily.</text>
</comment>
<evidence type="ECO:0000256" key="14">
    <source>
        <dbReference type="ARBA" id="ARBA00049289"/>
    </source>
</evidence>
<dbReference type="STRING" id="1423788.FC78_GL000017"/>
<dbReference type="FunFam" id="2.70.150.10:FF:000020">
    <property type="entry name" value="Copper-exporting P-type ATPase A"/>
    <property type="match status" value="1"/>
</dbReference>
<evidence type="ECO:0000256" key="10">
    <source>
        <dbReference type="ARBA" id="ARBA00022967"/>
    </source>
</evidence>
<feature type="domain" description="P-type ATPase A" evidence="16">
    <location>
        <begin position="132"/>
        <end position="231"/>
    </location>
</feature>
<evidence type="ECO:0000313" key="17">
    <source>
        <dbReference type="EMBL" id="KRK84735.1"/>
    </source>
</evidence>
<keyword evidence="6 15" id="KW-0479">Metal-binding</keyword>
<dbReference type="EMBL" id="AZDY01000006">
    <property type="protein sequence ID" value="KRK84735.1"/>
    <property type="molecule type" value="Genomic_DNA"/>
</dbReference>
<dbReference type="SUPFAM" id="SSF56784">
    <property type="entry name" value="HAD-like"/>
    <property type="match status" value="1"/>
</dbReference>
<dbReference type="GeneID" id="69059608"/>
<keyword evidence="7 15" id="KW-0547">Nucleotide-binding</keyword>
<dbReference type="Gene3D" id="2.70.150.10">
    <property type="entry name" value="Calcium-transporting ATPase, cytoplasmic transduction domain A"/>
    <property type="match status" value="1"/>
</dbReference>
<feature type="transmembrane region" description="Helical" evidence="15">
    <location>
        <begin position="251"/>
        <end position="270"/>
    </location>
</feature>
<gene>
    <name evidence="17" type="ORF">FC78_GL000017</name>
</gene>
<dbReference type="NCBIfam" id="TIGR01494">
    <property type="entry name" value="ATPase_P-type"/>
    <property type="match status" value="1"/>
</dbReference>
<dbReference type="GO" id="GO:0043682">
    <property type="term" value="F:P-type divalent copper transporter activity"/>
    <property type="evidence" value="ECO:0007669"/>
    <property type="project" value="TreeGrafter"/>
</dbReference>
<dbReference type="SMR" id="A0A0R1KN30"/>
<dbReference type="RefSeq" id="WP_032811341.1">
    <property type="nucleotide sequence ID" value="NZ_AZDY01000006.1"/>
</dbReference>
<keyword evidence="18" id="KW-1185">Reference proteome</keyword>
<keyword evidence="12" id="KW-0186">Copper</keyword>
<name>A0A0R1KN30_9LACO</name>
<dbReference type="InterPro" id="IPR008250">
    <property type="entry name" value="ATPase_P-typ_transduc_dom_A_sf"/>
</dbReference>
<dbReference type="InterPro" id="IPR023214">
    <property type="entry name" value="HAD_sf"/>
</dbReference>
<feature type="transmembrane region" description="Helical" evidence="15">
    <location>
        <begin position="7"/>
        <end position="25"/>
    </location>
</feature>
<dbReference type="InterPro" id="IPR018303">
    <property type="entry name" value="ATPase_P-typ_P_site"/>
</dbReference>
<evidence type="ECO:0000256" key="9">
    <source>
        <dbReference type="ARBA" id="ARBA00022840"/>
    </source>
</evidence>
<feature type="transmembrane region" description="Helical" evidence="15">
    <location>
        <begin position="276"/>
        <end position="302"/>
    </location>
</feature>
<dbReference type="SFLD" id="SFLDS00003">
    <property type="entry name" value="Haloacid_Dehalogenase"/>
    <property type="match status" value="1"/>
</dbReference>
<dbReference type="InterPro" id="IPR059000">
    <property type="entry name" value="ATPase_P-type_domA"/>
</dbReference>
<organism evidence="17 18">
    <name type="scientific">Companilactobacillus bobalius DSM 19674</name>
    <dbReference type="NCBI Taxonomy" id="1423788"/>
    <lineage>
        <taxon>Bacteria</taxon>
        <taxon>Bacillati</taxon>
        <taxon>Bacillota</taxon>
        <taxon>Bacilli</taxon>
        <taxon>Lactobacillales</taxon>
        <taxon>Lactobacillaceae</taxon>
        <taxon>Companilactobacillus</taxon>
        <taxon>Companilactobacillus bobalius</taxon>
    </lineage>
</organism>
<evidence type="ECO:0000256" key="1">
    <source>
        <dbReference type="ARBA" id="ARBA00004651"/>
    </source>
</evidence>
<keyword evidence="13 15" id="KW-0472">Membrane</keyword>
<dbReference type="Gene3D" id="3.40.50.1000">
    <property type="entry name" value="HAD superfamily/HAD-like"/>
    <property type="match status" value="1"/>
</dbReference>
<dbReference type="Gene3D" id="3.40.1110.10">
    <property type="entry name" value="Calcium-transporting ATPase, cytoplasmic domain N"/>
    <property type="match status" value="1"/>
</dbReference>
<dbReference type="InterPro" id="IPR023298">
    <property type="entry name" value="ATPase_P-typ_TM_dom_sf"/>
</dbReference>
<evidence type="ECO:0000256" key="8">
    <source>
        <dbReference type="ARBA" id="ARBA00022796"/>
    </source>
</evidence>
<keyword evidence="9 15" id="KW-0067">ATP-binding</keyword>
<feature type="transmembrane region" description="Helical" evidence="15">
    <location>
        <begin position="73"/>
        <end position="90"/>
    </location>
</feature>
<feature type="transmembrane region" description="Helical" evidence="15">
    <location>
        <begin position="619"/>
        <end position="640"/>
    </location>
</feature>
<feature type="transmembrane region" description="Helical" evidence="15">
    <location>
        <begin position="37"/>
        <end position="61"/>
    </location>
</feature>
<evidence type="ECO:0000256" key="15">
    <source>
        <dbReference type="RuleBase" id="RU362081"/>
    </source>
</evidence>